<sequence length="367" mass="41007">MEDTTTTPSTQYQQDNNEVTIPSRWLELARQTPMAGPGAFVGVPGAYSAAPGPQVAPNDQLSYELLQRQQQSALPPRLSSRSIGNDDSGLLEARKVVDESATREREEAEPVDEEEARRRSSARRAQGDRKIDRGATVDSDAKSIETISPTQDLLALLDPPDYTVSTLMKDENSTQAKAYEWLLEDQMLGGNYTQERLRQRFALATFFYATNGLGWNQTDRWLSHERHECEWMSLNLQPVLTDHFLYDFPTVDVCDRNDNIQILAQQENELQGTIPLELFWGLPSLQRLHLESNPGLVGTIPTEIGMLSNLQELALIWSSFTRTIPVQVFQLPSLKTLVLGALAKYGEHKFITGTLPATAIGGMTCEL</sequence>
<feature type="compositionally biased region" description="Basic and acidic residues" evidence="10">
    <location>
        <begin position="125"/>
        <end position="143"/>
    </location>
</feature>
<dbReference type="PANTHER" id="PTHR27000:SF642">
    <property type="entry name" value="INACTIVE LEUCINE-RICH REPEAT RECEPTOR KINASE XIAO-RELATED"/>
    <property type="match status" value="1"/>
</dbReference>
<reference evidence="11" key="1">
    <citation type="submission" date="2020-06" db="EMBL/GenBank/DDBJ databases">
        <authorList>
            <consortium name="Plant Systems Biology data submission"/>
        </authorList>
    </citation>
    <scope>NUCLEOTIDE SEQUENCE</scope>
    <source>
        <strain evidence="11">D6</strain>
    </source>
</reference>
<evidence type="ECO:0000256" key="5">
    <source>
        <dbReference type="ARBA" id="ARBA00022737"/>
    </source>
</evidence>
<evidence type="ECO:0000256" key="2">
    <source>
        <dbReference type="ARBA" id="ARBA00022614"/>
    </source>
</evidence>
<name>A0A9N8DT73_9STRA</name>
<feature type="compositionally biased region" description="Basic and acidic residues" evidence="10">
    <location>
        <begin position="92"/>
        <end position="108"/>
    </location>
</feature>
<keyword evidence="6" id="KW-1133">Transmembrane helix</keyword>
<keyword evidence="12" id="KW-1185">Reference proteome</keyword>
<keyword evidence="9" id="KW-0325">Glycoprotein</keyword>
<evidence type="ECO:0000256" key="1">
    <source>
        <dbReference type="ARBA" id="ARBA00004167"/>
    </source>
</evidence>
<feature type="compositionally biased region" description="Polar residues" evidence="10">
    <location>
        <begin position="68"/>
        <end position="85"/>
    </location>
</feature>
<evidence type="ECO:0000256" key="6">
    <source>
        <dbReference type="ARBA" id="ARBA00022989"/>
    </source>
</evidence>
<feature type="region of interest" description="Disordered" evidence="10">
    <location>
        <begin position="68"/>
        <end position="144"/>
    </location>
</feature>
<evidence type="ECO:0000256" key="10">
    <source>
        <dbReference type="SAM" id="MobiDB-lite"/>
    </source>
</evidence>
<dbReference type="SUPFAM" id="SSF52058">
    <property type="entry name" value="L domain-like"/>
    <property type="match status" value="1"/>
</dbReference>
<evidence type="ECO:0000256" key="7">
    <source>
        <dbReference type="ARBA" id="ARBA00023136"/>
    </source>
</evidence>
<dbReference type="InterPro" id="IPR032675">
    <property type="entry name" value="LRR_dom_sf"/>
</dbReference>
<keyword evidence="3" id="KW-0812">Transmembrane</keyword>
<keyword evidence="8" id="KW-0675">Receptor</keyword>
<keyword evidence="4" id="KW-0732">Signal</keyword>
<dbReference type="GO" id="GO:0016020">
    <property type="term" value="C:membrane"/>
    <property type="evidence" value="ECO:0007669"/>
    <property type="project" value="UniProtKB-SubCell"/>
</dbReference>
<dbReference type="AlphaFoldDB" id="A0A9N8DT73"/>
<evidence type="ECO:0000256" key="9">
    <source>
        <dbReference type="ARBA" id="ARBA00023180"/>
    </source>
</evidence>
<keyword evidence="7" id="KW-0472">Membrane</keyword>
<dbReference type="PANTHER" id="PTHR27000">
    <property type="entry name" value="LEUCINE-RICH REPEAT RECEPTOR-LIKE PROTEIN KINASE FAMILY PROTEIN-RELATED"/>
    <property type="match status" value="1"/>
</dbReference>
<organism evidence="11 12">
    <name type="scientific">Seminavis robusta</name>
    <dbReference type="NCBI Taxonomy" id="568900"/>
    <lineage>
        <taxon>Eukaryota</taxon>
        <taxon>Sar</taxon>
        <taxon>Stramenopiles</taxon>
        <taxon>Ochrophyta</taxon>
        <taxon>Bacillariophyta</taxon>
        <taxon>Bacillariophyceae</taxon>
        <taxon>Bacillariophycidae</taxon>
        <taxon>Naviculales</taxon>
        <taxon>Naviculaceae</taxon>
        <taxon>Seminavis</taxon>
    </lineage>
</organism>
<comment type="caution">
    <text evidence="11">The sequence shown here is derived from an EMBL/GenBank/DDBJ whole genome shotgun (WGS) entry which is preliminary data.</text>
</comment>
<dbReference type="Proteomes" id="UP001153069">
    <property type="component" value="Unassembled WGS sequence"/>
</dbReference>
<feature type="region of interest" description="Disordered" evidence="10">
    <location>
        <begin position="35"/>
        <end position="56"/>
    </location>
</feature>
<keyword evidence="2" id="KW-0433">Leucine-rich repeat</keyword>
<evidence type="ECO:0000256" key="8">
    <source>
        <dbReference type="ARBA" id="ARBA00023170"/>
    </source>
</evidence>
<evidence type="ECO:0000313" key="11">
    <source>
        <dbReference type="EMBL" id="CAB9508104.1"/>
    </source>
</evidence>
<gene>
    <name evidence="11" type="ORF">SEMRO_334_G119690.1</name>
</gene>
<accession>A0A9N8DT73</accession>
<dbReference type="Gene3D" id="3.80.10.10">
    <property type="entry name" value="Ribonuclease Inhibitor"/>
    <property type="match status" value="1"/>
</dbReference>
<keyword evidence="5" id="KW-0677">Repeat</keyword>
<dbReference type="EMBL" id="CAICTM010000333">
    <property type="protein sequence ID" value="CAB9508104.1"/>
    <property type="molecule type" value="Genomic_DNA"/>
</dbReference>
<dbReference type="OrthoDB" id="49138at2759"/>
<feature type="compositionally biased region" description="Low complexity" evidence="10">
    <location>
        <begin position="35"/>
        <end position="46"/>
    </location>
</feature>
<comment type="subcellular location">
    <subcellularLocation>
        <location evidence="1">Membrane</location>
        <topology evidence="1">Single-pass membrane protein</topology>
    </subcellularLocation>
</comment>
<proteinExistence type="predicted"/>
<evidence type="ECO:0000256" key="4">
    <source>
        <dbReference type="ARBA" id="ARBA00022729"/>
    </source>
</evidence>
<evidence type="ECO:0000256" key="3">
    <source>
        <dbReference type="ARBA" id="ARBA00022692"/>
    </source>
</evidence>
<protein>
    <submittedName>
        <fullName evidence="11">Uncharacterized protein</fullName>
    </submittedName>
</protein>
<evidence type="ECO:0000313" key="12">
    <source>
        <dbReference type="Proteomes" id="UP001153069"/>
    </source>
</evidence>